<keyword evidence="6" id="KW-0067">ATP-binding</keyword>
<dbReference type="InterPro" id="IPR018164">
    <property type="entry name" value="Ala-tRNA-synth_IIc_N"/>
</dbReference>
<evidence type="ECO:0000313" key="12">
    <source>
        <dbReference type="Proteomes" id="UP000034212"/>
    </source>
</evidence>
<evidence type="ECO:0000256" key="2">
    <source>
        <dbReference type="ARBA" id="ARBA00013168"/>
    </source>
</evidence>
<dbReference type="GO" id="GO:0006419">
    <property type="term" value="P:alanyl-tRNA aminoacylation"/>
    <property type="evidence" value="ECO:0007669"/>
    <property type="project" value="InterPro"/>
</dbReference>
<dbReference type="EMBL" id="LCOQ01000002">
    <property type="protein sequence ID" value="KKU81117.1"/>
    <property type="molecule type" value="Genomic_DNA"/>
</dbReference>
<dbReference type="PANTHER" id="PTHR11777:SF9">
    <property type="entry name" value="ALANINE--TRNA LIGASE, CYTOPLASMIC"/>
    <property type="match status" value="1"/>
</dbReference>
<dbReference type="InterPro" id="IPR002318">
    <property type="entry name" value="Ala-tRNA-lgiase_IIc"/>
</dbReference>
<dbReference type="InterPro" id="IPR018162">
    <property type="entry name" value="Ala-tRNA-ligase_IIc_anticod-bd"/>
</dbReference>
<dbReference type="FunFam" id="3.30.980.10:FF:000004">
    <property type="entry name" value="Alanine--tRNA ligase, cytoplasmic"/>
    <property type="match status" value="1"/>
</dbReference>
<dbReference type="CDD" id="cd00673">
    <property type="entry name" value="AlaRS_core"/>
    <property type="match status" value="1"/>
</dbReference>
<organism evidence="11 12">
    <name type="scientific">Candidatus Gottesmanbacteria bacterium GW2011_GWA1_47_8</name>
    <dbReference type="NCBI Taxonomy" id="1618438"/>
    <lineage>
        <taxon>Bacteria</taxon>
        <taxon>Candidatus Gottesmaniibacteriota</taxon>
    </lineage>
</organism>
<dbReference type="Gene3D" id="3.30.980.10">
    <property type="entry name" value="Threonyl-trna Synthetase, Chain A, domain 2"/>
    <property type="match status" value="1"/>
</dbReference>
<dbReference type="PANTHER" id="PTHR11777">
    <property type="entry name" value="ALANYL-TRNA SYNTHETASE"/>
    <property type="match status" value="1"/>
</dbReference>
<evidence type="ECO:0000256" key="3">
    <source>
        <dbReference type="ARBA" id="ARBA00022555"/>
    </source>
</evidence>
<reference evidence="11 12" key="1">
    <citation type="journal article" date="2015" name="Nature">
        <title>rRNA introns, odd ribosomes, and small enigmatic genomes across a large radiation of phyla.</title>
        <authorList>
            <person name="Brown C.T."/>
            <person name="Hug L.A."/>
            <person name="Thomas B.C."/>
            <person name="Sharon I."/>
            <person name="Castelle C.J."/>
            <person name="Singh A."/>
            <person name="Wilkins M.J."/>
            <person name="Williams K.H."/>
            <person name="Banfield J.F."/>
        </authorList>
    </citation>
    <scope>NUCLEOTIDE SEQUENCE [LARGE SCALE GENOMIC DNA]</scope>
</reference>
<comment type="caution">
    <text evidence="11">The sequence shown here is derived from an EMBL/GenBank/DDBJ whole genome shotgun (WGS) entry which is preliminary data.</text>
</comment>
<dbReference type="PATRIC" id="fig|1618438.3.peg.56"/>
<keyword evidence="4 11" id="KW-0436">Ligase</keyword>
<dbReference type="GO" id="GO:0005524">
    <property type="term" value="F:ATP binding"/>
    <property type="evidence" value="ECO:0007669"/>
    <property type="project" value="UniProtKB-KW"/>
</dbReference>
<dbReference type="GO" id="GO:0002161">
    <property type="term" value="F:aminoacyl-tRNA deacylase activity"/>
    <property type="evidence" value="ECO:0007669"/>
    <property type="project" value="TreeGrafter"/>
</dbReference>
<dbReference type="Pfam" id="PF07973">
    <property type="entry name" value="tRNA_SAD"/>
    <property type="match status" value="1"/>
</dbReference>
<keyword evidence="3" id="KW-0820">tRNA-binding</keyword>
<dbReference type="GO" id="GO:0000049">
    <property type="term" value="F:tRNA binding"/>
    <property type="evidence" value="ECO:0007669"/>
    <property type="project" value="UniProtKB-KW"/>
</dbReference>
<dbReference type="Gene3D" id="3.30.930.10">
    <property type="entry name" value="Bira Bifunctional Protein, Domain 2"/>
    <property type="match status" value="1"/>
</dbReference>
<dbReference type="SMART" id="SM00863">
    <property type="entry name" value="tRNA_SAD"/>
    <property type="match status" value="1"/>
</dbReference>
<gene>
    <name evidence="11" type="ORF">UY08_C0002G0030</name>
</gene>
<dbReference type="GO" id="GO:0005829">
    <property type="term" value="C:cytosol"/>
    <property type="evidence" value="ECO:0007669"/>
    <property type="project" value="TreeGrafter"/>
</dbReference>
<evidence type="ECO:0000256" key="9">
    <source>
        <dbReference type="ARBA" id="ARBA00023146"/>
    </source>
</evidence>
<comment type="similarity">
    <text evidence="1">Belongs to the class-II aminoacyl-tRNA synthetase family.</text>
</comment>
<keyword evidence="5" id="KW-0547">Nucleotide-binding</keyword>
<proteinExistence type="inferred from homology"/>
<feature type="domain" description="Alanyl-transfer RNA synthetases family profile" evidence="10">
    <location>
        <begin position="1"/>
        <end position="574"/>
    </location>
</feature>
<dbReference type="InterPro" id="IPR018165">
    <property type="entry name" value="Ala-tRNA-synth_IIc_core"/>
</dbReference>
<dbReference type="PRINTS" id="PR00980">
    <property type="entry name" value="TRNASYNTHALA"/>
</dbReference>
<dbReference type="SUPFAM" id="SSF55681">
    <property type="entry name" value="Class II aaRS and biotin synthetases"/>
    <property type="match status" value="1"/>
</dbReference>
<dbReference type="NCBIfam" id="NF002436">
    <property type="entry name" value="PRK01584.1"/>
    <property type="match status" value="1"/>
</dbReference>
<dbReference type="PROSITE" id="PS50860">
    <property type="entry name" value="AA_TRNA_LIGASE_II_ALA"/>
    <property type="match status" value="1"/>
</dbReference>
<evidence type="ECO:0000256" key="5">
    <source>
        <dbReference type="ARBA" id="ARBA00022741"/>
    </source>
</evidence>
<keyword evidence="7" id="KW-0694">RNA-binding</keyword>
<evidence type="ECO:0000256" key="1">
    <source>
        <dbReference type="ARBA" id="ARBA00008226"/>
    </source>
</evidence>
<dbReference type="InterPro" id="IPR045864">
    <property type="entry name" value="aa-tRNA-synth_II/BPL/LPL"/>
</dbReference>
<keyword evidence="8" id="KW-0648">Protein biosynthesis</keyword>
<evidence type="ECO:0000256" key="8">
    <source>
        <dbReference type="ARBA" id="ARBA00022917"/>
    </source>
</evidence>
<evidence type="ECO:0000256" key="6">
    <source>
        <dbReference type="ARBA" id="ARBA00022840"/>
    </source>
</evidence>
<sequence length="574" mass="64700">MKSADIRRKFIEFYKVRGHVEIPSASVVPENDPTTLFVSAGMQPLITNILGVPHPLGKRLVNSQKAIRMQDIEEVGNNRHTTFFEMLGNWSLGDYFKKEQLSWIWEFLTKELHLAKDRLCVSVLEGDHESVAIWKQLGIPQEKIYSYDVSKNWWSRAGVPDKMPPGEPGGPDSEVFFEFTQVPHDLKFGKVCHPNCDCGRFMEIANSVFMQYRKKKDGTLEELPNKNVDFGGGLERMTAATNDDPDVFQTDLFAGLVSSAGDIRARRIVADHIKAAVMMMADGVLPSNKLQGYVLRRLIRRAILYARPLGLSVEKLVVPAAEIYKDAYPAVLQQSHEIKLLVVEETLRFGRTLERGLKEVEKSDIIDGKTAFYLYESFGFPWEMTEELAREKGQIVDREGFEQEFREHQRKSRTAAAGMFKGGLADHSEEVIKLHTATHLLHQALRTILGSHVSQKGSNITAERLRFDFSHPTKVTDDELKRISDLVNQKIREDLPVTFNIMDKDEAIANGALAFFGERYGDKVKVYSIGDFSKEICGGPHVDKTGVLGSFTITKEESLGAGIRRIYATLSSSL</sequence>
<dbReference type="EC" id="6.1.1.7" evidence="2"/>
<evidence type="ECO:0000259" key="10">
    <source>
        <dbReference type="PROSITE" id="PS50860"/>
    </source>
</evidence>
<dbReference type="InterPro" id="IPR012947">
    <property type="entry name" value="tRNA_SAD"/>
</dbReference>
<keyword evidence="9" id="KW-0030">Aminoacyl-tRNA synthetase</keyword>
<evidence type="ECO:0000256" key="7">
    <source>
        <dbReference type="ARBA" id="ARBA00022884"/>
    </source>
</evidence>
<protein>
    <recommendedName>
        <fullName evidence="2">alanine--tRNA ligase</fullName>
        <ecNumber evidence="2">6.1.1.7</ecNumber>
    </recommendedName>
</protein>
<evidence type="ECO:0000256" key="4">
    <source>
        <dbReference type="ARBA" id="ARBA00022598"/>
    </source>
</evidence>
<dbReference type="GO" id="GO:0004813">
    <property type="term" value="F:alanine-tRNA ligase activity"/>
    <property type="evidence" value="ECO:0007669"/>
    <property type="project" value="UniProtKB-EC"/>
</dbReference>
<dbReference type="AlphaFoldDB" id="A0A0G1TH40"/>
<name>A0A0G1TH40_9BACT</name>
<dbReference type="InterPro" id="IPR050058">
    <property type="entry name" value="Ala-tRNA_ligase"/>
</dbReference>
<dbReference type="InterPro" id="IPR018163">
    <property type="entry name" value="Thr/Ala-tRNA-synth_IIc_edit"/>
</dbReference>
<dbReference type="Gene3D" id="3.30.54.20">
    <property type="match status" value="1"/>
</dbReference>
<dbReference type="Proteomes" id="UP000034212">
    <property type="component" value="Unassembled WGS sequence"/>
</dbReference>
<evidence type="ECO:0000313" key="11">
    <source>
        <dbReference type="EMBL" id="KKU81117.1"/>
    </source>
</evidence>
<accession>A0A0G1TH40</accession>
<dbReference type="SUPFAM" id="SSF101353">
    <property type="entry name" value="Putative anticodon-binding domain of alanyl-tRNA synthetase (AlaRS)"/>
    <property type="match status" value="1"/>
</dbReference>
<dbReference type="SUPFAM" id="SSF55186">
    <property type="entry name" value="ThrRS/AlaRS common domain"/>
    <property type="match status" value="1"/>
</dbReference>
<dbReference type="Pfam" id="PF01411">
    <property type="entry name" value="tRNA-synt_2c"/>
    <property type="match status" value="1"/>
</dbReference>